<keyword evidence="2" id="KW-1185">Reference proteome</keyword>
<dbReference type="EMBL" id="JBHUJD010000021">
    <property type="protein sequence ID" value="MFD2311705.1"/>
    <property type="molecule type" value="Genomic_DNA"/>
</dbReference>
<name>A0ABW5EHF8_9GAMM</name>
<dbReference type="RefSeq" id="WP_265721350.1">
    <property type="nucleotide sequence ID" value="NZ_JAPIVK010000010.1"/>
</dbReference>
<gene>
    <name evidence="1" type="ORF">ACFSKX_14855</name>
</gene>
<dbReference type="Proteomes" id="UP001597425">
    <property type="component" value="Unassembled WGS sequence"/>
</dbReference>
<organism evidence="1 2">
    <name type="scientific">Microbulbifer halophilus</name>
    <dbReference type="NCBI Taxonomy" id="453963"/>
    <lineage>
        <taxon>Bacteria</taxon>
        <taxon>Pseudomonadati</taxon>
        <taxon>Pseudomonadota</taxon>
        <taxon>Gammaproteobacteria</taxon>
        <taxon>Cellvibrionales</taxon>
        <taxon>Microbulbiferaceae</taxon>
        <taxon>Microbulbifer</taxon>
    </lineage>
</organism>
<accession>A0ABW5EHF8</accession>
<comment type="caution">
    <text evidence="1">The sequence shown here is derived from an EMBL/GenBank/DDBJ whole genome shotgun (WGS) entry which is preliminary data.</text>
</comment>
<evidence type="ECO:0000313" key="1">
    <source>
        <dbReference type="EMBL" id="MFD2311705.1"/>
    </source>
</evidence>
<evidence type="ECO:0000313" key="2">
    <source>
        <dbReference type="Proteomes" id="UP001597425"/>
    </source>
</evidence>
<protein>
    <submittedName>
        <fullName evidence="1">Uncharacterized protein</fullName>
    </submittedName>
</protein>
<reference evidence="2" key="1">
    <citation type="journal article" date="2019" name="Int. J. Syst. Evol. Microbiol.">
        <title>The Global Catalogue of Microorganisms (GCM) 10K type strain sequencing project: providing services to taxonomists for standard genome sequencing and annotation.</title>
        <authorList>
            <consortium name="The Broad Institute Genomics Platform"/>
            <consortium name="The Broad Institute Genome Sequencing Center for Infectious Disease"/>
            <person name="Wu L."/>
            <person name="Ma J."/>
        </authorList>
    </citation>
    <scope>NUCLEOTIDE SEQUENCE [LARGE SCALE GENOMIC DNA]</scope>
    <source>
        <strain evidence="2">KCTC 12848</strain>
    </source>
</reference>
<proteinExistence type="predicted"/>
<sequence length="816" mass="92673">MSEIHTNIPAAALPTDLSESNVITSEYESFSLIPRMGPMTYAYHFKRSFSFILDLARTSELLDSVVEYNEKWGKIPAVPNLLLDQYSESDSRKPVKKIDAKMVIEPQLKSTTVSSRKRLDRLRRFKPDRVPVNEIVSNTDVREMEADEAQLDTHMNILSRAAEPNTVVHQLAESEVMFNNDGIFSKKFLDLPKSDRMKLVVEHLGLASGKVRKTQEKMAEHMLDRGLKYLSGKAAELRKIAEEQPDFRQRLVGAVAGKIDTDRVLGTIDTIEDPVIAESREWAFLRQERVELALGKPQFRGPVAANSVAPNSTLSISRSHSTGRESQDYSLNRAQDSLSSNQLIASQIKQRMGTLFDYGSNLGQTMSEEGFSKDSSRNEKRNLIESTLSRISEVNASQKIVGGSNSSSHAREYVTEGKDSTFSTSEVAFEVFSPVKVTHFLDGIGAVWCPRIVNPFSRLKQVIKDYRSKVESDYIRENAVVDPAEPAPTYEGFERVHKSTTKIRSSEISDGNFWERDNNYSEVVRIELSDEELSDGFLISNDVKVSFKQDSSGIWSTTLDSDQYEVLDYDVEEHERGSHIEIKVGFKIFDENTLTGNPNSIWLDVSVSKYKLTQSYLEKKREYDRINDQVNPARREAVEVQARKYARLKSEELIRKYESSVEDLKDYAFVALMKKIFQGSGSESHWSFYQGIIKRCVDWSRASIEPEPASPGSLSASGLSPYHFLNVEAIRFFLPVHPDSEETFFEVFENSVDQEWAELFESVRDYIDGQRSSVEEMRERMSEADRESLTLDSYDSELVLGQHLESVLSKHAFKVS</sequence>